<feature type="compositionally biased region" description="Polar residues" evidence="6">
    <location>
        <begin position="833"/>
        <end position="845"/>
    </location>
</feature>
<keyword evidence="3" id="KW-0963">Cytoplasm</keyword>
<dbReference type="Gene3D" id="3.10.20.230">
    <property type="entry name" value="Doublecortin domain"/>
    <property type="match status" value="2"/>
</dbReference>
<feature type="region of interest" description="Disordered" evidence="6">
    <location>
        <begin position="1157"/>
        <end position="1353"/>
    </location>
</feature>
<evidence type="ECO:0000256" key="3">
    <source>
        <dbReference type="ARBA" id="ARBA00022490"/>
    </source>
</evidence>
<dbReference type="Proteomes" id="UP000694915">
    <property type="component" value="Chromosome 17"/>
</dbReference>
<dbReference type="PROSITE" id="PS50309">
    <property type="entry name" value="DC"/>
    <property type="match status" value="2"/>
</dbReference>
<dbReference type="Pfam" id="PF03607">
    <property type="entry name" value="DCX"/>
    <property type="match status" value="2"/>
</dbReference>
<feature type="compositionally biased region" description="Low complexity" evidence="6">
    <location>
        <begin position="1341"/>
        <end position="1352"/>
    </location>
</feature>
<feature type="region of interest" description="Disordered" evidence="6">
    <location>
        <begin position="451"/>
        <end position="512"/>
    </location>
</feature>
<feature type="compositionally biased region" description="Basic and acidic residues" evidence="6">
    <location>
        <begin position="1714"/>
        <end position="1733"/>
    </location>
</feature>
<dbReference type="SUPFAM" id="SSF89837">
    <property type="entry name" value="Doublecortin (DC)"/>
    <property type="match status" value="2"/>
</dbReference>
<dbReference type="SMART" id="SM00537">
    <property type="entry name" value="DCX"/>
    <property type="match status" value="2"/>
</dbReference>
<evidence type="ECO:0000256" key="2">
    <source>
        <dbReference type="ARBA" id="ARBA00004496"/>
    </source>
</evidence>
<name>A0ABM0KYX9_MICOH</name>
<keyword evidence="8" id="KW-1185">Reference proteome</keyword>
<feature type="compositionally biased region" description="Polar residues" evidence="6">
    <location>
        <begin position="273"/>
        <end position="282"/>
    </location>
</feature>
<protein>
    <submittedName>
        <fullName evidence="9">Retinitis pigmentosa 1-like 1 protein</fullName>
    </submittedName>
</protein>
<feature type="region of interest" description="Disordered" evidence="6">
    <location>
        <begin position="833"/>
        <end position="921"/>
    </location>
</feature>
<feature type="region of interest" description="Disordered" evidence="6">
    <location>
        <begin position="1591"/>
        <end position="1849"/>
    </location>
</feature>
<evidence type="ECO:0000256" key="1">
    <source>
        <dbReference type="ARBA" id="ARBA00004316"/>
    </source>
</evidence>
<feature type="compositionally biased region" description="Low complexity" evidence="6">
    <location>
        <begin position="1777"/>
        <end position="1791"/>
    </location>
</feature>
<dbReference type="RefSeq" id="XP_005355582.1">
    <property type="nucleotide sequence ID" value="XM_005355525.1"/>
</dbReference>
<evidence type="ECO:0000256" key="5">
    <source>
        <dbReference type="ARBA" id="ARBA00023273"/>
    </source>
</evidence>
<feature type="region of interest" description="Disordered" evidence="6">
    <location>
        <begin position="244"/>
        <end position="317"/>
    </location>
</feature>
<evidence type="ECO:0000256" key="6">
    <source>
        <dbReference type="SAM" id="MobiDB-lite"/>
    </source>
</evidence>
<feature type="compositionally biased region" description="Basic and acidic residues" evidence="6">
    <location>
        <begin position="1840"/>
        <end position="1849"/>
    </location>
</feature>
<evidence type="ECO:0000259" key="7">
    <source>
        <dbReference type="PROSITE" id="PS50309"/>
    </source>
</evidence>
<feature type="compositionally biased region" description="Polar residues" evidence="6">
    <location>
        <begin position="564"/>
        <end position="575"/>
    </location>
</feature>
<feature type="region of interest" description="Disordered" evidence="6">
    <location>
        <begin position="415"/>
        <end position="439"/>
    </location>
</feature>
<feature type="domain" description="Doublecortin" evidence="7">
    <location>
        <begin position="155"/>
        <end position="234"/>
    </location>
</feature>
<feature type="compositionally biased region" description="Basic and acidic residues" evidence="6">
    <location>
        <begin position="1233"/>
        <end position="1247"/>
    </location>
</feature>
<reference evidence="9" key="1">
    <citation type="submission" date="2025-08" db="UniProtKB">
        <authorList>
            <consortium name="RefSeq"/>
        </authorList>
    </citation>
    <scope>IDENTIFICATION</scope>
</reference>
<dbReference type="GeneID" id="101984852"/>
<dbReference type="InterPro" id="IPR036572">
    <property type="entry name" value="Doublecortin_dom_sf"/>
</dbReference>
<gene>
    <name evidence="9" type="primary">Rp1l1</name>
</gene>
<feature type="region of interest" description="Disordered" evidence="6">
    <location>
        <begin position="113"/>
        <end position="148"/>
    </location>
</feature>
<feature type="domain" description="Doublecortin" evidence="7">
    <location>
        <begin position="37"/>
        <end position="114"/>
    </location>
</feature>
<feature type="region of interest" description="Disordered" evidence="6">
    <location>
        <begin position="621"/>
        <end position="654"/>
    </location>
</feature>
<dbReference type="PANTHER" id="PTHR23005">
    <property type="entry name" value="RETINITIS PIGMENTOSA 1 PROTEIN"/>
    <property type="match status" value="1"/>
</dbReference>
<feature type="compositionally biased region" description="Low complexity" evidence="6">
    <location>
        <begin position="1824"/>
        <end position="1834"/>
    </location>
</feature>
<keyword evidence="5" id="KW-0966">Cell projection</keyword>
<dbReference type="InterPro" id="IPR003533">
    <property type="entry name" value="Doublecortin_dom"/>
</dbReference>
<proteinExistence type="predicted"/>
<feature type="compositionally biased region" description="Basic and acidic residues" evidence="6">
    <location>
        <begin position="545"/>
        <end position="555"/>
    </location>
</feature>
<feature type="compositionally biased region" description="Basic and acidic residues" evidence="6">
    <location>
        <begin position="1265"/>
        <end position="1285"/>
    </location>
</feature>
<feature type="region of interest" description="Disordered" evidence="6">
    <location>
        <begin position="695"/>
        <end position="734"/>
    </location>
</feature>
<feature type="compositionally biased region" description="Polar residues" evidence="6">
    <location>
        <begin position="582"/>
        <end position="591"/>
    </location>
</feature>
<feature type="region of interest" description="Disordered" evidence="6">
    <location>
        <begin position="529"/>
        <end position="592"/>
    </location>
</feature>
<organism evidence="8 9">
    <name type="scientific">Microtus ochrogaster</name>
    <name type="common">Prairie vole</name>
    <dbReference type="NCBI Taxonomy" id="79684"/>
    <lineage>
        <taxon>Eukaryota</taxon>
        <taxon>Metazoa</taxon>
        <taxon>Chordata</taxon>
        <taxon>Craniata</taxon>
        <taxon>Vertebrata</taxon>
        <taxon>Euteleostomi</taxon>
        <taxon>Mammalia</taxon>
        <taxon>Eutheria</taxon>
        <taxon>Euarchontoglires</taxon>
        <taxon>Glires</taxon>
        <taxon>Rodentia</taxon>
        <taxon>Myomorpha</taxon>
        <taxon>Muroidea</taxon>
        <taxon>Cricetidae</taxon>
        <taxon>Arvicolinae</taxon>
        <taxon>Microtus</taxon>
    </lineage>
</organism>
<feature type="compositionally biased region" description="Polar residues" evidence="6">
    <location>
        <begin position="872"/>
        <end position="886"/>
    </location>
</feature>
<evidence type="ECO:0000313" key="9">
    <source>
        <dbReference type="RefSeq" id="XP_005355582.1"/>
    </source>
</evidence>
<feature type="compositionally biased region" description="Basic and acidic residues" evidence="6">
    <location>
        <begin position="1301"/>
        <end position="1320"/>
    </location>
</feature>
<dbReference type="PANTHER" id="PTHR23005:SF3">
    <property type="entry name" value="RETINITIS PIGMENTOSA 1-LIKE 1 PROTEIN"/>
    <property type="match status" value="1"/>
</dbReference>
<evidence type="ECO:0000256" key="4">
    <source>
        <dbReference type="ARBA" id="ARBA00022737"/>
    </source>
</evidence>
<comment type="subcellular location">
    <subcellularLocation>
        <location evidence="1">Cell projection</location>
    </subcellularLocation>
    <subcellularLocation>
        <location evidence="2">Cytoplasm</location>
    </subcellularLocation>
</comment>
<feature type="compositionally biased region" description="Basic and acidic residues" evidence="6">
    <location>
        <begin position="1679"/>
        <end position="1697"/>
    </location>
</feature>
<feature type="region of interest" description="Disordered" evidence="6">
    <location>
        <begin position="979"/>
        <end position="1004"/>
    </location>
</feature>
<keyword evidence="4" id="KW-0677">Repeat</keyword>
<feature type="compositionally biased region" description="Basic and acidic residues" evidence="6">
    <location>
        <begin position="1792"/>
        <end position="1807"/>
    </location>
</feature>
<accession>A0ABM0KYX9</accession>
<feature type="compositionally biased region" description="Basic and acidic residues" evidence="6">
    <location>
        <begin position="1628"/>
        <end position="1641"/>
    </location>
</feature>
<evidence type="ECO:0000313" key="8">
    <source>
        <dbReference type="Proteomes" id="UP000694915"/>
    </source>
</evidence>
<sequence length="1876" mass="201361">MNSTPGDMRDAPAPSHRQCLLPSVAHTPSVTEVTPAKKITFLKRGDSRFAGVRLAVHQRTFKTFSALMDELSQRVPLSFGVRSVTTPRGLHGLSALEQLQDGGCYLCSDKKPLKTPREPGQLQRKSPSAGQSRGFEGGHEAPEISSSWKGPVAPRRLTLVKNGNPRCQQTVVVSHRNTRNLKAFLSKASELLRFPVKQVYTPSGKKVDSLQTLLDGPSLLVCAGNEAFRHLEMENDGRHRTRTLSGVTARSGRGCWGPNAKQSVMHSRARSGSRLQQFSLMSERSGPSGHPTSGHQTWAGPTLDKHSRDTPGPPGSLVAADDVEKKVCMNEDGSLSVEMKVRFQILGEDTLRWPQRVGHASVFAPASGEGQVPREADPFCCKQEGHPWGFLTHGAQGLEPCDGRYQGAFDMDQQSQPNYDIWRNPLTTSGGAGPTRRRRWGLSKLSGCRSHWNQTANDKKGHSNNSPVSGPRHPRSAQPGSSCPWTSEGETDSDTLHPASSTSSLSGAELGAGKDRCLEDTASCGLGSETQGIEKALSDTSASAESHEMSRECREQHHRGSGQARVTVSQGQATQGCDRPCVSTQSPSSLSHMHLQTEKYTQGTTYQEVRGEPELRLPLVPGHSASQDTQRHTLPAPGGAPAQRRQKKQKRPAGIVCLPGASVPYQGAQKGHTRQCHCCRDTQSSLDTVLQRQMPEEGEQAYPGGLAPRFSPHSPSAENEVSGDLKSPLSSSLDFQDPQATSVATILPTSDSDCASSFCHPNTRSAEPAGDTECPAHSPASIPVHSGEVGYLWDKAGTNPEPFSASVLLDKWPEAEDPRTHQDCCGLQVTASPVLTGPSGQTQAPISEAYWGTPSFCPTPPQEQTCSRKDPTSSNSPSSDHGQTDGQAEHRKTLLGKSPGNKGSLEEQEGDGSVTPSALPYTSPDAVVREWLGNIPEKPALMTCDMEGEATKVASDGPESAEEDLGDGCSQKVLRELAQARQQPPEGATDEQPETTGDLPGTGSVCCKPGGDACQDAASGRGVEAATEAGIEEGTAVDHGVSLCALPSRVSASTQIMKALLGSKPGRPSSLPEISSTAAQRLSYSAGTLIACLARLHFFDEDLGPPDGNARFEESPKYKEILSISKALWPASVLGQGQLDMDSGLRKLTSHQALLGTEDFTPTSSSGVDVSSGSGGSGEGSVPCATAPDRADLPLKIPSPRPDSRKQGYPEVPSHSTASPDPQVGACATSGEESSKSGREQTWDKAPEQSMESTMLEEEAQSQETEGRVRERLQEDGVHGKEVPQERAGVCSRGMLQAGSRDGEHSPEDTRASKDEEGRDATSGALWPLDGREEPTETPHSFSESNSNVSESQRVRVLEMRLEEMSGVAAMDCKQAYVKASSGTRKTNTPTAHRESLDPDPIWVSKLLKKIEKDFMAHLAGATAELRARWNLPDDSLLDQMVTELEQDVGRRIQASTVREVRKIQSRVGRMVPEPPREALRGQTSLQTELRRRRLQGLRNFSAFPGQGALSLSLEDGPILSTALGTSPGVGIMRDEFCPCEVCLKKKMSPQFPKDATAAFSAPVRKAFDLQQILQNKKGGRNGEAMELAPQKTGMAVPQEDPRSVQGTGGKQELQLTAGLGIDEGEEGEGRPRMREEKDPEFFNVEGAGCHGAGEDAATVTERELHVSVARESQQLEEGGTKKGEAPYQSFRDREASEASGRQSDGGHSVDTQDTSRERQPEVEGGSQDEKENGTWVSPGEGQRRVVSENNSLDQEGGLHKCHRKPGPQCHRAALCSRASSSGSCSHVSQKSSEEDLSRGELKCTKDKHSRVSQAERKVTTMCSESSSEQEVPSSPRPPKQGEGEEVCHVEDEGTALVCSQLGGRSDGFGQDDLDF</sequence>